<gene>
    <name evidence="2" type="ordered locus">Varpa_0195</name>
</gene>
<reference evidence="2 3" key="2">
    <citation type="journal article" date="2013" name="Genome Announc.">
        <title>Genome of the Root-Associated Plant Growth-Promoting Bacterium Variovorax paradoxus Strain EPS.</title>
        <authorList>
            <person name="Han J.I."/>
            <person name="Spain J.C."/>
            <person name="Leadbetter J.R."/>
            <person name="Ovchinnikova G."/>
            <person name="Goodwin L.A."/>
            <person name="Han C.S."/>
            <person name="Woyke T."/>
            <person name="Davenport K.W."/>
            <person name="Orwin P.M."/>
        </authorList>
    </citation>
    <scope>NUCLEOTIDE SEQUENCE [LARGE SCALE GENOMIC DNA]</scope>
    <source>
        <strain evidence="2 3">EPS</strain>
    </source>
</reference>
<dbReference type="RefSeq" id="WP_013538664.1">
    <property type="nucleotide sequence ID" value="NC_014931.1"/>
</dbReference>
<dbReference type="OrthoDB" id="8912947at2"/>
<dbReference type="KEGG" id="vpe:Varpa_0195"/>
<proteinExistence type="predicted"/>
<dbReference type="PROSITE" id="PS51257">
    <property type="entry name" value="PROKAR_LIPOPROTEIN"/>
    <property type="match status" value="1"/>
</dbReference>
<feature type="chain" id="PRO_5003212833" description="Lipoprotein" evidence="1">
    <location>
        <begin position="20"/>
        <end position="102"/>
    </location>
</feature>
<accession>E6V0A3</accession>
<name>E6V0A3_VARPE</name>
<feature type="signal peptide" evidence="1">
    <location>
        <begin position="1"/>
        <end position="19"/>
    </location>
</feature>
<dbReference type="EMBL" id="CP002417">
    <property type="protein sequence ID" value="ADU34417.1"/>
    <property type="molecule type" value="Genomic_DNA"/>
</dbReference>
<sequence length="102" mass="10435">MGAAGLRFAGLALVMSALAAGCNDTGKPPSWDTLLSGRIADARPDCKVSVPLPGKITVACPGLKPAIFDVAPTAAYCQRGPRDCEFAVAQMVLMLPLPSPAP</sequence>
<protein>
    <recommendedName>
        <fullName evidence="4">Lipoprotein</fullName>
    </recommendedName>
</protein>
<evidence type="ECO:0008006" key="4">
    <source>
        <dbReference type="Google" id="ProtNLM"/>
    </source>
</evidence>
<evidence type="ECO:0000313" key="3">
    <source>
        <dbReference type="Proteomes" id="UP000008917"/>
    </source>
</evidence>
<dbReference type="AlphaFoldDB" id="E6V0A3"/>
<keyword evidence="1" id="KW-0732">Signal</keyword>
<evidence type="ECO:0000313" key="2">
    <source>
        <dbReference type="EMBL" id="ADU34417.1"/>
    </source>
</evidence>
<dbReference type="HOGENOM" id="CLU_2274815_0_0_4"/>
<dbReference type="Proteomes" id="UP000008917">
    <property type="component" value="Chromosome"/>
</dbReference>
<evidence type="ECO:0000256" key="1">
    <source>
        <dbReference type="SAM" id="SignalP"/>
    </source>
</evidence>
<reference evidence="3" key="1">
    <citation type="submission" date="2010-12" db="EMBL/GenBank/DDBJ databases">
        <title>Complete sequence of Variovorax paradoxus EPS.</title>
        <authorList>
            <consortium name="US DOE Joint Genome Institute"/>
            <person name="Lucas S."/>
            <person name="Copeland A."/>
            <person name="Lapidus A."/>
            <person name="Cheng J.-F."/>
            <person name="Goodwin L."/>
            <person name="Pitluck S."/>
            <person name="Teshima H."/>
            <person name="Detter J.C."/>
            <person name="Han C."/>
            <person name="Tapia R."/>
            <person name="Land M."/>
            <person name="Hauser L."/>
            <person name="Kyrpides N."/>
            <person name="Ivanova N."/>
            <person name="Ovchinnikova G."/>
            <person name="Orwin P."/>
            <person name="Han J.-I.G."/>
            <person name="Woyke T."/>
        </authorList>
    </citation>
    <scope>NUCLEOTIDE SEQUENCE [LARGE SCALE GENOMIC DNA]</scope>
    <source>
        <strain evidence="3">EPS</strain>
    </source>
</reference>
<organism evidence="2 3">
    <name type="scientific">Variovorax paradoxus (strain EPS)</name>
    <dbReference type="NCBI Taxonomy" id="595537"/>
    <lineage>
        <taxon>Bacteria</taxon>
        <taxon>Pseudomonadati</taxon>
        <taxon>Pseudomonadota</taxon>
        <taxon>Betaproteobacteria</taxon>
        <taxon>Burkholderiales</taxon>
        <taxon>Comamonadaceae</taxon>
        <taxon>Variovorax</taxon>
    </lineage>
</organism>
<dbReference type="STRING" id="595537.Varpa_0195"/>